<feature type="region of interest" description="Disordered" evidence="1">
    <location>
        <begin position="51"/>
        <end position="119"/>
    </location>
</feature>
<accession>A0A427B9P3</accession>
<organism evidence="2 3">
    <name type="scientific">Ensete ventricosum</name>
    <name type="common">Abyssinian banana</name>
    <name type="synonym">Musa ensete</name>
    <dbReference type="NCBI Taxonomy" id="4639"/>
    <lineage>
        <taxon>Eukaryota</taxon>
        <taxon>Viridiplantae</taxon>
        <taxon>Streptophyta</taxon>
        <taxon>Embryophyta</taxon>
        <taxon>Tracheophyta</taxon>
        <taxon>Spermatophyta</taxon>
        <taxon>Magnoliopsida</taxon>
        <taxon>Liliopsida</taxon>
        <taxon>Zingiberales</taxon>
        <taxon>Musaceae</taxon>
        <taxon>Ensete</taxon>
    </lineage>
</organism>
<gene>
    <name evidence="2" type="ORF">B296_00010073</name>
</gene>
<comment type="caution">
    <text evidence="2">The sequence shown here is derived from an EMBL/GenBank/DDBJ whole genome shotgun (WGS) entry which is preliminary data.</text>
</comment>
<dbReference type="EMBL" id="AMZH03000154">
    <property type="protein sequence ID" value="RRT85219.1"/>
    <property type="molecule type" value="Genomic_DNA"/>
</dbReference>
<evidence type="ECO:0000313" key="2">
    <source>
        <dbReference type="EMBL" id="RRT85219.1"/>
    </source>
</evidence>
<dbReference type="Proteomes" id="UP000287651">
    <property type="component" value="Unassembled WGS sequence"/>
</dbReference>
<feature type="compositionally biased region" description="Low complexity" evidence="1">
    <location>
        <begin position="61"/>
        <end position="95"/>
    </location>
</feature>
<reference evidence="2 3" key="1">
    <citation type="journal article" date="2014" name="Agronomy (Basel)">
        <title>A Draft Genome Sequence for Ensete ventricosum, the Drought-Tolerant Tree Against Hunger.</title>
        <authorList>
            <person name="Harrison J."/>
            <person name="Moore K.A."/>
            <person name="Paszkiewicz K."/>
            <person name="Jones T."/>
            <person name="Grant M."/>
            <person name="Ambacheew D."/>
            <person name="Muzemil S."/>
            <person name="Studholme D.J."/>
        </authorList>
    </citation>
    <scope>NUCLEOTIDE SEQUENCE [LARGE SCALE GENOMIC DNA]</scope>
</reference>
<sequence>MVALSSSFLSSSPLAAPFLHLSSRFDVTRTAATKPAVDDVEGFSRVLRCAVGPRPRKASGARRPPTTTRSTATSPRYRSTPKRAPAAAAPAAGAPPKKRHWKEGEFPGISESSISRQPRTPIKNLKKKADDRAAAKAWACTVTEALADQIQKKQWQEALEVLEFFLLLLLLLLKSLFSCHFPPLPTFI</sequence>
<evidence type="ECO:0000256" key="1">
    <source>
        <dbReference type="SAM" id="MobiDB-lite"/>
    </source>
</evidence>
<protein>
    <submittedName>
        <fullName evidence="2">Uncharacterized protein</fullName>
    </submittedName>
</protein>
<dbReference type="AlphaFoldDB" id="A0A427B9P3"/>
<name>A0A427B9P3_ENSVE</name>
<evidence type="ECO:0000313" key="3">
    <source>
        <dbReference type="Proteomes" id="UP000287651"/>
    </source>
</evidence>
<proteinExistence type="predicted"/>